<evidence type="ECO:0000256" key="2">
    <source>
        <dbReference type="SAM" id="MobiDB-lite"/>
    </source>
</evidence>
<dbReference type="PANTHER" id="PTHR46253">
    <property type="entry name" value="TGF-BETA-ACTIVATED KINASE 1 AND MAP3K7-BINDING PROTEIN TAB"/>
    <property type="match status" value="1"/>
</dbReference>
<evidence type="ECO:0000313" key="4">
    <source>
        <dbReference type="Proteomes" id="UP001209878"/>
    </source>
</evidence>
<gene>
    <name evidence="3" type="ORF">NP493_14g04000</name>
</gene>
<dbReference type="AlphaFoldDB" id="A0AAD9UKR8"/>
<evidence type="ECO:0000256" key="1">
    <source>
        <dbReference type="SAM" id="Coils"/>
    </source>
</evidence>
<dbReference type="Proteomes" id="UP001209878">
    <property type="component" value="Unassembled WGS sequence"/>
</dbReference>
<feature type="compositionally biased region" description="Polar residues" evidence="2">
    <location>
        <begin position="176"/>
        <end position="185"/>
    </location>
</feature>
<organism evidence="3 4">
    <name type="scientific">Ridgeia piscesae</name>
    <name type="common">Tubeworm</name>
    <dbReference type="NCBI Taxonomy" id="27915"/>
    <lineage>
        <taxon>Eukaryota</taxon>
        <taxon>Metazoa</taxon>
        <taxon>Spiralia</taxon>
        <taxon>Lophotrochozoa</taxon>
        <taxon>Annelida</taxon>
        <taxon>Polychaeta</taxon>
        <taxon>Sedentaria</taxon>
        <taxon>Canalipalpata</taxon>
        <taxon>Sabellida</taxon>
        <taxon>Siboglinidae</taxon>
        <taxon>Ridgeia</taxon>
    </lineage>
</organism>
<dbReference type="PANTHER" id="PTHR46253:SF1">
    <property type="entry name" value="TAB2"/>
    <property type="match status" value="1"/>
</dbReference>
<feature type="region of interest" description="Disordered" evidence="2">
    <location>
        <begin position="121"/>
        <end position="185"/>
    </location>
</feature>
<evidence type="ECO:0000313" key="3">
    <source>
        <dbReference type="EMBL" id="KAK2193164.1"/>
    </source>
</evidence>
<feature type="coiled-coil region" evidence="1">
    <location>
        <begin position="399"/>
        <end position="433"/>
    </location>
</feature>
<reference evidence="3" key="1">
    <citation type="journal article" date="2023" name="Mol. Biol. Evol.">
        <title>Third-Generation Sequencing Reveals the Adaptive Role of the Epigenome in Three Deep-Sea Polychaetes.</title>
        <authorList>
            <person name="Perez M."/>
            <person name="Aroh O."/>
            <person name="Sun Y."/>
            <person name="Lan Y."/>
            <person name="Juniper S.K."/>
            <person name="Young C.R."/>
            <person name="Angers B."/>
            <person name="Qian P.Y."/>
        </authorList>
    </citation>
    <scope>NUCLEOTIDE SEQUENCE</scope>
    <source>
        <strain evidence="3">R07B-5</strain>
    </source>
</reference>
<keyword evidence="4" id="KW-1185">Reference proteome</keyword>
<protein>
    <recommendedName>
        <fullName evidence="5">CUE domain-containing protein</fullName>
    </recommendedName>
</protein>
<accession>A0AAD9UKR8</accession>
<feature type="region of interest" description="Disordered" evidence="2">
    <location>
        <begin position="79"/>
        <end position="105"/>
    </location>
</feature>
<name>A0AAD9UKR8_RIDPI</name>
<feature type="region of interest" description="Disordered" evidence="2">
    <location>
        <begin position="294"/>
        <end position="385"/>
    </location>
</feature>
<proteinExistence type="predicted"/>
<feature type="compositionally biased region" description="Polar residues" evidence="2">
    <location>
        <begin position="87"/>
        <end position="105"/>
    </location>
</feature>
<feature type="compositionally biased region" description="Low complexity" evidence="2">
    <location>
        <begin position="343"/>
        <end position="354"/>
    </location>
</feature>
<sequence>MAAQVQAFYNDSRRLYDELHQMYPEVAENDLVTLIRDNGCDRAKCLQALVHMSNQLLYGPDRVATTTVVDQLAHLHLPPAPNRIPVSDTTNRGATPSDLTPPSRDQQYYMTQQTHYIQHRPAVSGSPTPQFPPSAGPHMLPPSGQGPRYVTQIDVENSGRGVGQHGYMPPPHLPPTSLQYYGSSPPGTCAIRQPPMSLQIHSDNTPSAAHHNALVQRPGQFSQPFPGGAMAHMGGDHQRQLYTPPPTARAEAYLVDHRQFVQQSPHPSPPSQTPTTPSSSRYYVSKYIHVSPAEPSRPPFYQSPQGPPAVTPTYQNMQWHPSYSQSPPTDLLTSPDPEAARIQQQPLQPVVSSPFREPPKSSLLQMEGKGPWPAAPRSEGPASEAEYTQTLLQYQAQRKHKLEQDMGESRSLLEQLRREVTSMEQDQLERRRRSRNYNFPQAHDVQILRETNRKLQIDIKIMAAQVDMVTNGQTPLGILDPAEEQRFYSNINTGQQGPINQLVPLNPRPVTHHGLLPPGQYHSQPVSY</sequence>
<dbReference type="Gene3D" id="1.10.8.10">
    <property type="entry name" value="DNA helicase RuvA subunit, C-terminal domain"/>
    <property type="match status" value="1"/>
</dbReference>
<comment type="caution">
    <text evidence="3">The sequence shown here is derived from an EMBL/GenBank/DDBJ whole genome shotgun (WGS) entry which is preliminary data.</text>
</comment>
<evidence type="ECO:0008006" key="5">
    <source>
        <dbReference type="Google" id="ProtNLM"/>
    </source>
</evidence>
<dbReference type="EMBL" id="JAODUO010000016">
    <property type="protein sequence ID" value="KAK2193164.1"/>
    <property type="molecule type" value="Genomic_DNA"/>
</dbReference>
<keyword evidence="1" id="KW-0175">Coiled coil</keyword>
<feature type="compositionally biased region" description="Polar residues" evidence="2">
    <location>
        <begin position="312"/>
        <end position="332"/>
    </location>
</feature>